<dbReference type="Gene3D" id="1.20.120.1630">
    <property type="match status" value="1"/>
</dbReference>
<keyword evidence="1" id="KW-0812">Transmembrane</keyword>
<feature type="transmembrane region" description="Helical" evidence="1">
    <location>
        <begin position="207"/>
        <end position="225"/>
    </location>
</feature>
<feature type="transmembrane region" description="Helical" evidence="1">
    <location>
        <begin position="57"/>
        <end position="76"/>
    </location>
</feature>
<feature type="transmembrane region" description="Helical" evidence="1">
    <location>
        <begin position="29"/>
        <end position="50"/>
    </location>
</feature>
<comment type="caution">
    <text evidence="2">The sequence shown here is derived from an EMBL/GenBank/DDBJ whole genome shotgun (WGS) entry which is preliminary data.</text>
</comment>
<keyword evidence="1" id="KW-0472">Membrane</keyword>
<accession>A0A940T1D1</accession>
<proteinExistence type="predicted"/>
<organism evidence="2 3">
    <name type="scientific">Leucobacter exalbidus</name>
    <dbReference type="NCBI Taxonomy" id="662960"/>
    <lineage>
        <taxon>Bacteria</taxon>
        <taxon>Bacillati</taxon>
        <taxon>Actinomycetota</taxon>
        <taxon>Actinomycetes</taxon>
        <taxon>Micrococcales</taxon>
        <taxon>Microbacteriaceae</taxon>
        <taxon>Leucobacter</taxon>
    </lineage>
</organism>
<protein>
    <submittedName>
        <fullName evidence="2">Steroid 5-alpha reductase family enzyme</fullName>
    </submittedName>
</protein>
<dbReference type="GO" id="GO:0016020">
    <property type="term" value="C:membrane"/>
    <property type="evidence" value="ECO:0007669"/>
    <property type="project" value="TreeGrafter"/>
</dbReference>
<dbReference type="Pfam" id="PF06966">
    <property type="entry name" value="DUF1295"/>
    <property type="match status" value="1"/>
</dbReference>
<keyword evidence="1" id="KW-1133">Transmembrane helix</keyword>
<sequence length="282" mass="30834">MAITVVAVLIGAALAFAGAQNGWLLGPLPGFVLAVGIAYAVQWIVFIPAAITRTDRYFDLTASLTYISGTVALLLIAPELDLRSIIIGALVIIWAGRLGTFLFTRNIRSGGDDRFDDIKSSPARFLSVWTLQGLWISLTAAAAWITITSDHTSPMNWISWVGVAVWATGFGIEVIADQQKTKFKADPSNAGKFIRTGLWSVVRHPNYLGEMMLWTGVLIVALPALQGWQWVAILSPIFVVLLITKVTGIPMLDEKAKRKWGDDPEYIAYRKRTPALIPGLRG</sequence>
<evidence type="ECO:0000313" key="3">
    <source>
        <dbReference type="Proteomes" id="UP000675163"/>
    </source>
</evidence>
<feature type="transmembrane region" description="Helical" evidence="1">
    <location>
        <begin position="157"/>
        <end position="176"/>
    </location>
</feature>
<evidence type="ECO:0000313" key="2">
    <source>
        <dbReference type="EMBL" id="MBP1326760.1"/>
    </source>
</evidence>
<feature type="transmembrane region" description="Helical" evidence="1">
    <location>
        <begin position="231"/>
        <end position="252"/>
    </location>
</feature>
<feature type="transmembrane region" description="Helical" evidence="1">
    <location>
        <begin position="125"/>
        <end position="145"/>
    </location>
</feature>
<dbReference type="PROSITE" id="PS50244">
    <property type="entry name" value="S5A_REDUCTASE"/>
    <property type="match status" value="1"/>
</dbReference>
<name>A0A940T1D1_9MICO</name>
<reference evidence="2" key="1">
    <citation type="submission" date="2021-02" db="EMBL/GenBank/DDBJ databases">
        <title>Sequencing the genomes of 1000 actinobacteria strains.</title>
        <authorList>
            <person name="Klenk H.-P."/>
        </authorList>
    </citation>
    <scope>NUCLEOTIDE SEQUENCE</scope>
    <source>
        <strain evidence="2">DSM 22850</strain>
    </source>
</reference>
<keyword evidence="3" id="KW-1185">Reference proteome</keyword>
<dbReference type="PANTHER" id="PTHR32251:SF17">
    <property type="entry name" value="STEROID 5-ALPHA REDUCTASE C-TERMINAL DOMAIN-CONTAINING PROTEIN"/>
    <property type="match status" value="1"/>
</dbReference>
<dbReference type="InterPro" id="IPR010721">
    <property type="entry name" value="UstE-like"/>
</dbReference>
<dbReference type="AlphaFoldDB" id="A0A940T1D1"/>
<dbReference type="Proteomes" id="UP000675163">
    <property type="component" value="Unassembled WGS sequence"/>
</dbReference>
<gene>
    <name evidence="2" type="ORF">JOF28_001992</name>
</gene>
<evidence type="ECO:0000256" key="1">
    <source>
        <dbReference type="SAM" id="Phobius"/>
    </source>
</evidence>
<dbReference type="PANTHER" id="PTHR32251">
    <property type="entry name" value="3-OXO-5-ALPHA-STEROID 4-DEHYDROGENASE"/>
    <property type="match status" value="1"/>
</dbReference>
<feature type="transmembrane region" description="Helical" evidence="1">
    <location>
        <begin position="82"/>
        <end position="104"/>
    </location>
</feature>
<dbReference type="EMBL" id="JAFIDA010000001">
    <property type="protein sequence ID" value="MBP1326760.1"/>
    <property type="molecule type" value="Genomic_DNA"/>
</dbReference>